<feature type="domain" description="Dihydroxy-acid/6-phosphogluconate dehydratase C-terminal" evidence="17">
    <location>
        <begin position="364"/>
        <end position="553"/>
    </location>
</feature>
<feature type="binding site" evidence="15">
    <location>
        <position position="120"/>
    </location>
    <ligand>
        <name>Mg(2+)</name>
        <dbReference type="ChEBI" id="CHEBI:18420"/>
    </ligand>
</feature>
<dbReference type="GO" id="GO:0000287">
    <property type="term" value="F:magnesium ion binding"/>
    <property type="evidence" value="ECO:0007669"/>
    <property type="project" value="UniProtKB-UniRule"/>
</dbReference>
<feature type="binding site" evidence="15">
    <location>
        <position position="446"/>
    </location>
    <ligand>
        <name>Mg(2+)</name>
        <dbReference type="ChEBI" id="CHEBI:18420"/>
    </ligand>
</feature>
<comment type="caution">
    <text evidence="15">Lacks conserved residue(s) required for the propagation of feature annotation.</text>
</comment>
<comment type="catalytic activity">
    <reaction evidence="11">
        <text>(2R)-2,3-dihydroxy-3-methylbutanoate = 3-methyl-2-oxobutanoate + H2O</text>
        <dbReference type="Rhea" id="RHEA:24809"/>
        <dbReference type="ChEBI" id="CHEBI:11851"/>
        <dbReference type="ChEBI" id="CHEBI:15377"/>
        <dbReference type="ChEBI" id="CHEBI:49072"/>
        <dbReference type="EC" id="4.2.1.9"/>
    </reaction>
    <physiologicalReaction direction="left-to-right" evidence="11">
        <dbReference type="Rhea" id="RHEA:24810"/>
    </physiologicalReaction>
</comment>
<evidence type="ECO:0000259" key="16">
    <source>
        <dbReference type="Pfam" id="PF00920"/>
    </source>
</evidence>
<keyword evidence="9 15" id="KW-0456">Lyase</keyword>
<keyword evidence="4 15" id="KW-0001">2Fe-2S</keyword>
<organism evidence="18 19">
    <name type="scientific">Campylobacter geochelonis</name>
    <dbReference type="NCBI Taxonomy" id="1780362"/>
    <lineage>
        <taxon>Bacteria</taxon>
        <taxon>Pseudomonadati</taxon>
        <taxon>Campylobacterota</taxon>
        <taxon>Epsilonproteobacteria</taxon>
        <taxon>Campylobacterales</taxon>
        <taxon>Campylobacteraceae</taxon>
        <taxon>Campylobacter</taxon>
    </lineage>
</organism>
<evidence type="ECO:0000256" key="9">
    <source>
        <dbReference type="ARBA" id="ARBA00023239"/>
    </source>
</evidence>
<keyword evidence="7 15" id="KW-0408">Iron</keyword>
<proteinExistence type="inferred from homology"/>
<dbReference type="GO" id="GO:0051537">
    <property type="term" value="F:2 iron, 2 sulfur cluster binding"/>
    <property type="evidence" value="ECO:0007669"/>
    <property type="project" value="UniProtKB-UniRule"/>
</dbReference>
<evidence type="ECO:0000256" key="4">
    <source>
        <dbReference type="ARBA" id="ARBA00022714"/>
    </source>
</evidence>
<keyword evidence="6 15" id="KW-0460">Magnesium</keyword>
<keyword evidence="5 15" id="KW-0479">Metal-binding</keyword>
<evidence type="ECO:0000259" key="17">
    <source>
        <dbReference type="Pfam" id="PF24877"/>
    </source>
</evidence>
<dbReference type="SUPFAM" id="SSF143975">
    <property type="entry name" value="IlvD/EDD N-terminal domain-like"/>
    <property type="match status" value="1"/>
</dbReference>
<dbReference type="InterPro" id="IPR004404">
    <property type="entry name" value="DihydroxyA_deHydtase"/>
</dbReference>
<dbReference type="InterPro" id="IPR042096">
    <property type="entry name" value="Dihydro-acid_dehy_C"/>
</dbReference>
<dbReference type="HAMAP" id="MF_00012">
    <property type="entry name" value="IlvD"/>
    <property type="match status" value="1"/>
</dbReference>
<dbReference type="RefSeq" id="WP_075539960.1">
    <property type="nucleotide sequence ID" value="NZ_CP053844.1"/>
</dbReference>
<accession>A0A128ED36</accession>
<dbReference type="SUPFAM" id="SSF52016">
    <property type="entry name" value="LeuD/IlvD-like"/>
    <property type="match status" value="1"/>
</dbReference>
<reference evidence="18 19" key="1">
    <citation type="submission" date="2016-02" db="EMBL/GenBank/DDBJ databases">
        <authorList>
            <consortium name="Pathogen Informatics"/>
        </authorList>
    </citation>
    <scope>NUCLEOTIDE SEQUENCE [LARGE SCALE GENOMIC DNA]</scope>
    <source>
        <strain evidence="18 19">RC20</strain>
    </source>
</reference>
<dbReference type="FunFam" id="3.50.30.80:FF:000001">
    <property type="entry name" value="Dihydroxy-acid dehydratase"/>
    <property type="match status" value="1"/>
</dbReference>
<dbReference type="GO" id="GO:0009099">
    <property type="term" value="P:L-valine biosynthetic process"/>
    <property type="evidence" value="ECO:0007669"/>
    <property type="project" value="UniProtKB-UniRule"/>
</dbReference>
<dbReference type="PROSITE" id="PS00887">
    <property type="entry name" value="ILVD_EDD_2"/>
    <property type="match status" value="1"/>
</dbReference>
<dbReference type="UniPathway" id="UPA00047">
    <property type="reaction ID" value="UER00057"/>
</dbReference>
<evidence type="ECO:0000256" key="14">
    <source>
        <dbReference type="ARBA" id="ARBA00029490"/>
    </source>
</evidence>
<dbReference type="NCBIfam" id="TIGR00110">
    <property type="entry name" value="ilvD"/>
    <property type="match status" value="1"/>
</dbReference>
<keyword evidence="8 15" id="KW-0411">Iron-sulfur</keyword>
<evidence type="ECO:0000256" key="13">
    <source>
        <dbReference type="ARBA" id="ARBA00029437"/>
    </source>
</evidence>
<dbReference type="UniPathway" id="UPA00049">
    <property type="reaction ID" value="UER00061"/>
</dbReference>
<evidence type="ECO:0000256" key="3">
    <source>
        <dbReference type="ARBA" id="ARBA00022605"/>
    </source>
</evidence>
<dbReference type="NCBIfam" id="NF002068">
    <property type="entry name" value="PRK00911.1"/>
    <property type="match status" value="1"/>
</dbReference>
<evidence type="ECO:0000256" key="7">
    <source>
        <dbReference type="ARBA" id="ARBA00023004"/>
    </source>
</evidence>
<dbReference type="InterPro" id="IPR037237">
    <property type="entry name" value="IlvD/EDD_N"/>
</dbReference>
<evidence type="ECO:0000256" key="11">
    <source>
        <dbReference type="ARBA" id="ARBA00029304"/>
    </source>
</evidence>
<evidence type="ECO:0000256" key="10">
    <source>
        <dbReference type="ARBA" id="ARBA00023304"/>
    </source>
</evidence>
<dbReference type="OrthoDB" id="9807077at2"/>
<evidence type="ECO:0000256" key="2">
    <source>
        <dbReference type="ARBA" id="ARBA00006486"/>
    </source>
</evidence>
<keyword evidence="10 15" id="KW-0100">Branched-chain amino acid biosynthesis</keyword>
<feature type="binding site" evidence="15">
    <location>
        <position position="78"/>
    </location>
    <ligand>
        <name>Mg(2+)</name>
        <dbReference type="ChEBI" id="CHEBI:18420"/>
    </ligand>
</feature>
<dbReference type="EMBL" id="FIZP01000001">
    <property type="protein sequence ID" value="CZE46391.1"/>
    <property type="molecule type" value="Genomic_DNA"/>
</dbReference>
<feature type="binding site" description="via carbamate group" evidence="15">
    <location>
        <position position="121"/>
    </location>
    <ligand>
        <name>Mg(2+)</name>
        <dbReference type="ChEBI" id="CHEBI:18420"/>
    </ligand>
</feature>
<dbReference type="Proteomes" id="UP000069632">
    <property type="component" value="Unassembled WGS sequence"/>
</dbReference>
<comment type="subunit">
    <text evidence="15">Homodimer.</text>
</comment>
<comment type="pathway">
    <text evidence="12 15">Amino-acid biosynthesis; L-valine biosynthesis; L-valine from pyruvate: step 3/4.</text>
</comment>
<comment type="cofactor">
    <cofactor evidence="15">
        <name>[2Fe-2S] cluster</name>
        <dbReference type="ChEBI" id="CHEBI:190135"/>
    </cofactor>
    <text evidence="15">Binds 1 [2Fe-2S] cluster per subunit. This cluster acts as a Lewis acid cofactor.</text>
</comment>
<comment type="pathway">
    <text evidence="13 15">Amino-acid biosynthesis; L-isoleucine biosynthesis; L-isoleucine from 2-oxobutanoate: step 3/4.</text>
</comment>
<sequence length="557" mass="59851">MRSDIIKKGYTRTPHRSLLRATGLKDEDFNKPFIGVANSFIEIIPGHFYLNKYSEIIKDEIRKNGCIPFEFNTIGVDDGIAMGHSGMLYSLPSREIIANSIETVMNAHALDAMIAIPNCDKIVPGMIMGALRVNVPTLFVSGGPMKAGIDENGNALDLNSAFEAVGAYETKKIDEKELYKIECAACPSGGSCSGMFTANSMNTLCEAMGIALEGNGTILALTPQREELMRKAARRICQIALDERFKIRNILNEKAVKNAMVIDMAMGGSSNTILHMLAISREAGCPLDIKELNTISKNIAHIAKIAPSLPSVHMEDVHKAGGMSAVMREISRRDNGLLSLDNLTVSGETLGERIKDAKILDESVIHKVENAYSKVGGLAILFGNLAEQGCVIKTAGIIGERKFSGRAVCFNSQDEAIAGISGGKVTKGDVVVLRYEGPKGGPGMQEMLTPTSLIIGRGLGADVALITDGRFSGATRGLCIGHVSPEAAEGGMIGLLKDGDIIDIDVDTYSINVRLDKAEVAKRKAEFKYAGKQVSSRWLRQYQKLVTNASNGAILEA</sequence>
<dbReference type="AlphaFoldDB" id="A0A128ED36"/>
<dbReference type="InterPro" id="IPR020558">
    <property type="entry name" value="DiOHA_6PGluconate_deHydtase_CS"/>
</dbReference>
<dbReference type="PANTHER" id="PTHR43661">
    <property type="entry name" value="D-XYLONATE DEHYDRATASE"/>
    <property type="match status" value="1"/>
</dbReference>
<dbReference type="Pfam" id="PF00920">
    <property type="entry name" value="ILVD_EDD_N"/>
    <property type="match status" value="1"/>
</dbReference>
<dbReference type="Gene3D" id="3.50.30.80">
    <property type="entry name" value="IlvD/EDD C-terminal domain-like"/>
    <property type="match status" value="1"/>
</dbReference>
<dbReference type="Pfam" id="PF24877">
    <property type="entry name" value="ILV_EDD_C"/>
    <property type="match status" value="1"/>
</dbReference>
<feature type="modified residue" description="N6-carboxylysine" evidence="15">
    <location>
        <position position="121"/>
    </location>
</feature>
<comment type="similarity">
    <text evidence="2 15">Belongs to the IlvD/Edd family.</text>
</comment>
<dbReference type="GO" id="GO:0004160">
    <property type="term" value="F:dihydroxy-acid dehydratase activity"/>
    <property type="evidence" value="ECO:0007669"/>
    <property type="project" value="UniProtKB-UniRule"/>
</dbReference>
<feature type="domain" description="Dihydroxy-acid/6-phosphogluconate dehydratase N-terminal" evidence="16">
    <location>
        <begin position="31"/>
        <end position="352"/>
    </location>
</feature>
<evidence type="ECO:0000256" key="1">
    <source>
        <dbReference type="ARBA" id="ARBA00001946"/>
    </source>
</evidence>
<dbReference type="InterPro" id="IPR056740">
    <property type="entry name" value="ILV_EDD_C"/>
</dbReference>
<evidence type="ECO:0000256" key="12">
    <source>
        <dbReference type="ARBA" id="ARBA00029436"/>
    </source>
</evidence>
<dbReference type="PROSITE" id="PS00886">
    <property type="entry name" value="ILVD_EDD_1"/>
    <property type="match status" value="1"/>
</dbReference>
<dbReference type="InterPro" id="IPR000581">
    <property type="entry name" value="ILV_EDD_N"/>
</dbReference>
<evidence type="ECO:0000256" key="5">
    <source>
        <dbReference type="ARBA" id="ARBA00022723"/>
    </source>
</evidence>
<gene>
    <name evidence="15 18" type="primary">ilvD</name>
    <name evidence="18" type="ORF">ERS672216_00344</name>
</gene>
<dbReference type="PANTHER" id="PTHR43661:SF3">
    <property type="entry name" value="D-XYLONATE DEHYDRATASE YAGF-RELATED"/>
    <property type="match status" value="1"/>
</dbReference>
<name>A0A128ED36_9BACT</name>
<evidence type="ECO:0000313" key="19">
    <source>
        <dbReference type="Proteomes" id="UP000069632"/>
    </source>
</evidence>
<protein>
    <recommendedName>
        <fullName evidence="14 15">Dihydroxy-acid dehydratase</fullName>
        <shortName evidence="15">DAD</shortName>
        <ecNumber evidence="14 15">4.2.1.9</ecNumber>
    </recommendedName>
</protein>
<comment type="function">
    <text evidence="15">Functions in the biosynthesis of branched-chain amino acids. Catalyzes the dehydration of (2R,3R)-2,3-dihydroxy-3-methylpentanoate (2,3-dihydroxy-3-methylvalerate) into 2-oxo-3-methylpentanoate (2-oxo-3-methylvalerate) and of (2R)-2,3-dihydroxy-3-methylbutanoate (2,3-dihydroxyisovalerate) into 2-oxo-3-methylbutanoate (2-oxoisovalerate), the penultimate precursor to L-isoleucine and L-valine, respectively.</text>
</comment>
<evidence type="ECO:0000256" key="6">
    <source>
        <dbReference type="ARBA" id="ARBA00022842"/>
    </source>
</evidence>
<keyword evidence="19" id="KW-1185">Reference proteome</keyword>
<evidence type="ECO:0000256" key="15">
    <source>
        <dbReference type="HAMAP-Rule" id="MF_00012"/>
    </source>
</evidence>
<dbReference type="GO" id="GO:0005829">
    <property type="term" value="C:cytosol"/>
    <property type="evidence" value="ECO:0007669"/>
    <property type="project" value="TreeGrafter"/>
</dbReference>
<evidence type="ECO:0000256" key="8">
    <source>
        <dbReference type="ARBA" id="ARBA00023014"/>
    </source>
</evidence>
<feature type="active site" description="Proton acceptor" evidence="15">
    <location>
        <position position="472"/>
    </location>
</feature>
<dbReference type="GO" id="GO:0009097">
    <property type="term" value="P:isoleucine biosynthetic process"/>
    <property type="evidence" value="ECO:0007669"/>
    <property type="project" value="UniProtKB-UniRule"/>
</dbReference>
<dbReference type="EC" id="4.2.1.9" evidence="14 15"/>
<keyword evidence="3 15" id="KW-0028">Amino-acid biosynthesis</keyword>
<evidence type="ECO:0000313" key="18">
    <source>
        <dbReference type="EMBL" id="CZE46391.1"/>
    </source>
</evidence>
<comment type="cofactor">
    <cofactor evidence="1 15">
        <name>Mg(2+)</name>
        <dbReference type="ChEBI" id="CHEBI:18420"/>
    </cofactor>
</comment>
<comment type="catalytic activity">
    <reaction evidence="15">
        <text>(2R,3R)-2,3-dihydroxy-3-methylpentanoate = (S)-3-methyl-2-oxopentanoate + H2O</text>
        <dbReference type="Rhea" id="RHEA:27694"/>
        <dbReference type="ChEBI" id="CHEBI:15377"/>
        <dbReference type="ChEBI" id="CHEBI:35146"/>
        <dbReference type="ChEBI" id="CHEBI:49258"/>
        <dbReference type="EC" id="4.2.1.9"/>
    </reaction>
</comment>